<dbReference type="Proteomes" id="UP001183629">
    <property type="component" value="Unassembled WGS sequence"/>
</dbReference>
<name>A0AAE4CQ01_9ACTN</name>
<accession>A0AAE4CQ01</accession>
<comment type="caution">
    <text evidence="1">The sequence shown here is derived from an EMBL/GenBank/DDBJ whole genome shotgun (WGS) entry which is preliminary data.</text>
</comment>
<dbReference type="EMBL" id="JAVDYC010000001">
    <property type="protein sequence ID" value="MDR7321266.1"/>
    <property type="molecule type" value="Genomic_DNA"/>
</dbReference>
<evidence type="ECO:0000313" key="1">
    <source>
        <dbReference type="EMBL" id="MDR7321266.1"/>
    </source>
</evidence>
<dbReference type="Pfam" id="PF09965">
    <property type="entry name" value="DUF2199"/>
    <property type="match status" value="1"/>
</dbReference>
<proteinExistence type="predicted"/>
<keyword evidence="2" id="KW-1185">Reference proteome</keyword>
<sequence length="169" mass="19057">MIDQGFECGRCGQRHAGLPFSYGSDAPVYWQDEFAADERSVLDEELCVIQAEHYFVRARLVIPVHDADDDFEWGIWTTLSRANFARMVDMWETAGREAEPAYFGWLATELPAYPVSTLNLKLMVHTGVLGERPHVLVEPTDHPLAVEQRDGITVARVREIASLVMHDAA</sequence>
<reference evidence="1 2" key="1">
    <citation type="submission" date="2023-07" db="EMBL/GenBank/DDBJ databases">
        <title>Sequencing the genomes of 1000 actinobacteria strains.</title>
        <authorList>
            <person name="Klenk H.-P."/>
        </authorList>
    </citation>
    <scope>NUCLEOTIDE SEQUENCE [LARGE SCALE GENOMIC DNA]</scope>
    <source>
        <strain evidence="1 2">DSM 44711</strain>
    </source>
</reference>
<organism evidence="1 2">
    <name type="scientific">Catenuloplanes niger</name>
    <dbReference type="NCBI Taxonomy" id="587534"/>
    <lineage>
        <taxon>Bacteria</taxon>
        <taxon>Bacillati</taxon>
        <taxon>Actinomycetota</taxon>
        <taxon>Actinomycetes</taxon>
        <taxon>Micromonosporales</taxon>
        <taxon>Micromonosporaceae</taxon>
        <taxon>Catenuloplanes</taxon>
    </lineage>
</organism>
<dbReference type="AlphaFoldDB" id="A0AAE4CQ01"/>
<protein>
    <recommendedName>
        <fullName evidence="3">DUF2199 domain-containing protein</fullName>
    </recommendedName>
</protein>
<gene>
    <name evidence="1" type="ORF">J2S44_001516</name>
</gene>
<dbReference type="InterPro" id="IPR018697">
    <property type="entry name" value="DUF2199"/>
</dbReference>
<dbReference type="RefSeq" id="WP_310410161.1">
    <property type="nucleotide sequence ID" value="NZ_JAVDYC010000001.1"/>
</dbReference>
<evidence type="ECO:0000313" key="2">
    <source>
        <dbReference type="Proteomes" id="UP001183629"/>
    </source>
</evidence>
<evidence type="ECO:0008006" key="3">
    <source>
        <dbReference type="Google" id="ProtNLM"/>
    </source>
</evidence>